<organism evidence="1 2">
    <name type="scientific">Candidatus Komeilibacteria bacterium CG_4_10_14_0_2_um_filter_37_10</name>
    <dbReference type="NCBI Taxonomy" id="1974470"/>
    <lineage>
        <taxon>Bacteria</taxon>
        <taxon>Candidatus Komeiliibacteriota</taxon>
    </lineage>
</organism>
<accession>A0A2M7VGQ3</accession>
<evidence type="ECO:0000313" key="2">
    <source>
        <dbReference type="Proteomes" id="UP000230405"/>
    </source>
</evidence>
<reference evidence="2" key="1">
    <citation type="submission" date="2017-09" db="EMBL/GenBank/DDBJ databases">
        <title>Depth-based differentiation of microbial function through sediment-hosted aquifers and enrichment of novel symbionts in the deep terrestrial subsurface.</title>
        <authorList>
            <person name="Probst A.J."/>
            <person name="Ladd B."/>
            <person name="Jarett J.K."/>
            <person name="Geller-Mcgrath D.E."/>
            <person name="Sieber C.M.K."/>
            <person name="Emerson J.B."/>
            <person name="Anantharaman K."/>
            <person name="Thomas B.C."/>
            <person name="Malmstrom R."/>
            <person name="Stieglmeier M."/>
            <person name="Klingl A."/>
            <person name="Woyke T."/>
            <person name="Ryan C.M."/>
            <person name="Banfield J.F."/>
        </authorList>
    </citation>
    <scope>NUCLEOTIDE SEQUENCE [LARGE SCALE GENOMIC DNA]</scope>
</reference>
<dbReference type="AlphaFoldDB" id="A0A2M7VGQ3"/>
<comment type="caution">
    <text evidence="1">The sequence shown here is derived from an EMBL/GenBank/DDBJ whole genome shotgun (WGS) entry which is preliminary data.</text>
</comment>
<proteinExistence type="predicted"/>
<dbReference type="Proteomes" id="UP000230405">
    <property type="component" value="Unassembled WGS sequence"/>
</dbReference>
<feature type="non-terminal residue" evidence="1">
    <location>
        <position position="1"/>
    </location>
</feature>
<evidence type="ECO:0000313" key="1">
    <source>
        <dbReference type="EMBL" id="PIZ99918.1"/>
    </source>
</evidence>
<dbReference type="EMBL" id="PFPO01000003">
    <property type="protein sequence ID" value="PIZ99918.1"/>
    <property type="molecule type" value="Genomic_DNA"/>
</dbReference>
<gene>
    <name evidence="1" type="ORF">COX77_00090</name>
</gene>
<protein>
    <submittedName>
        <fullName evidence="1">Uncharacterized protein</fullName>
    </submittedName>
</protein>
<sequence length="82" mass="9647">ENRDFDNPQLFVDLVSELANQGIKLEIKKNVIFFECDGQLPLSEIEKTWLQIESYLPDLKKVPVCHLRKQQNYLEINNSIDK</sequence>
<name>A0A2M7VGQ3_9BACT</name>